<dbReference type="KEGG" id="soe:110788253"/>
<feature type="repeat" description="ANK" evidence="3">
    <location>
        <begin position="226"/>
        <end position="258"/>
    </location>
</feature>
<reference evidence="5" key="1">
    <citation type="journal article" date="2021" name="Nat. Commun.">
        <title>Genomic analyses provide insights into spinach domestication and the genetic basis of agronomic traits.</title>
        <authorList>
            <person name="Cai X."/>
            <person name="Sun X."/>
            <person name="Xu C."/>
            <person name="Sun H."/>
            <person name="Wang X."/>
            <person name="Ge C."/>
            <person name="Zhang Z."/>
            <person name="Wang Q."/>
            <person name="Fei Z."/>
            <person name="Jiao C."/>
            <person name="Wang Q."/>
        </authorList>
    </citation>
    <scope>NUCLEOTIDE SEQUENCE [LARGE SCALE GENOMIC DNA]</scope>
    <source>
        <strain evidence="5">cv. Varoflay</strain>
    </source>
</reference>
<organism evidence="5 7">
    <name type="scientific">Spinacia oleracea</name>
    <name type="common">Spinach</name>
    <dbReference type="NCBI Taxonomy" id="3562"/>
    <lineage>
        <taxon>Eukaryota</taxon>
        <taxon>Viridiplantae</taxon>
        <taxon>Streptophyta</taxon>
        <taxon>Embryophyta</taxon>
        <taxon>Tracheophyta</taxon>
        <taxon>Spermatophyta</taxon>
        <taxon>Magnoliopsida</taxon>
        <taxon>eudicotyledons</taxon>
        <taxon>Gunneridae</taxon>
        <taxon>Pentapetalae</taxon>
        <taxon>Caryophyllales</taxon>
        <taxon>Chenopodiaceae</taxon>
        <taxon>Chenopodioideae</taxon>
        <taxon>Anserineae</taxon>
        <taxon>Spinacia</taxon>
    </lineage>
</organism>
<dbReference type="Gene3D" id="1.25.40.20">
    <property type="entry name" value="Ankyrin repeat-containing domain"/>
    <property type="match status" value="2"/>
</dbReference>
<evidence type="ECO:0000256" key="3">
    <source>
        <dbReference type="PROSITE-ProRule" id="PRU00023"/>
    </source>
</evidence>
<sequence length="325" mass="35996">MAYWATATLPLKELSLLPAVSSRTSGGTSCCKTCYLNPFDHRRKGTCHLYKTQIHSNARASVVSSRQSPVNSNGGVWEDPDDGSDSDCDDEPQVAEENDLDFESDWEDEKDSSVATIDGKLEEMKYEDELAKEIELLLEPEEWSILQQNSAPNLEKISTAKWSPLHTLALAGQIHFLDQLLENGVNIDFPDKDGLTALHSSILGKKEAVISHLLRKGANPHIKDKDGVTTLHYAVQVGALQTVKLLIKYNVDVNASDNEGWTPLHVAMQSRNRDIAKVLLVNGADSMRKNKDGRTPLDLSIAYGKDFKAYDLTKLLKVVPANRDL</sequence>
<dbReference type="InterPro" id="IPR002110">
    <property type="entry name" value="Ankyrin_rpt"/>
</dbReference>
<feature type="region of interest" description="Disordered" evidence="4">
    <location>
        <begin position="60"/>
        <end position="92"/>
    </location>
</feature>
<feature type="compositionally biased region" description="Acidic residues" evidence="4">
    <location>
        <begin position="78"/>
        <end position="92"/>
    </location>
</feature>
<dbReference type="Proteomes" id="UP000813463">
    <property type="component" value="Chromosome 2"/>
</dbReference>
<evidence type="ECO:0000313" key="8">
    <source>
        <dbReference type="RefSeq" id="XP_056692933.1"/>
    </source>
</evidence>
<feature type="compositionally biased region" description="Polar residues" evidence="4">
    <location>
        <begin position="60"/>
        <end position="74"/>
    </location>
</feature>
<evidence type="ECO:0000313" key="7">
    <source>
        <dbReference type="RefSeq" id="XP_021848580.1"/>
    </source>
</evidence>
<evidence type="ECO:0000256" key="1">
    <source>
        <dbReference type="ARBA" id="ARBA00022737"/>
    </source>
</evidence>
<dbReference type="RefSeq" id="XP_056692933.1">
    <property type="nucleotide sequence ID" value="XM_056836955.1"/>
</dbReference>
<keyword evidence="5" id="KW-1185">Reference proteome</keyword>
<protein>
    <submittedName>
        <fullName evidence="6 7">Ankyrin repeat domain-containing protein EMB506, chloroplastic</fullName>
    </submittedName>
</protein>
<accession>A0A9R0JW03</accession>
<feature type="repeat" description="ANK" evidence="3">
    <location>
        <begin position="160"/>
        <end position="192"/>
    </location>
</feature>
<gene>
    <name evidence="6 7 8" type="primary">LOC110788253</name>
</gene>
<evidence type="ECO:0000313" key="6">
    <source>
        <dbReference type="RefSeq" id="XP_021848579.1"/>
    </source>
</evidence>
<name>A0A9R0JW03_SPIOL</name>
<evidence type="ECO:0000256" key="4">
    <source>
        <dbReference type="SAM" id="MobiDB-lite"/>
    </source>
</evidence>
<evidence type="ECO:0000313" key="5">
    <source>
        <dbReference type="Proteomes" id="UP000813463"/>
    </source>
</evidence>
<dbReference type="PANTHER" id="PTHR24171">
    <property type="entry name" value="ANKYRIN REPEAT DOMAIN-CONTAINING PROTEIN 39-RELATED"/>
    <property type="match status" value="1"/>
</dbReference>
<dbReference type="SUPFAM" id="SSF48403">
    <property type="entry name" value="Ankyrin repeat"/>
    <property type="match status" value="1"/>
</dbReference>
<dbReference type="SMART" id="SM00248">
    <property type="entry name" value="ANK"/>
    <property type="match status" value="5"/>
</dbReference>
<dbReference type="RefSeq" id="XP_021848579.1">
    <property type="nucleotide sequence ID" value="XM_021992887.1"/>
</dbReference>
<proteinExistence type="predicted"/>
<dbReference type="Pfam" id="PF12796">
    <property type="entry name" value="Ank_2"/>
    <property type="match status" value="1"/>
</dbReference>
<keyword evidence="1" id="KW-0677">Repeat</keyword>
<evidence type="ECO:0000256" key="2">
    <source>
        <dbReference type="ARBA" id="ARBA00023043"/>
    </source>
</evidence>
<dbReference type="OrthoDB" id="1577640at2759"/>
<dbReference type="RefSeq" id="XP_021848580.1">
    <property type="nucleotide sequence ID" value="XM_021992888.1"/>
</dbReference>
<feature type="repeat" description="ANK" evidence="3">
    <location>
        <begin position="259"/>
        <end position="291"/>
    </location>
</feature>
<dbReference type="PROSITE" id="PS50088">
    <property type="entry name" value="ANK_REPEAT"/>
    <property type="match status" value="4"/>
</dbReference>
<dbReference type="InterPro" id="IPR036770">
    <property type="entry name" value="Ankyrin_rpt-contain_sf"/>
</dbReference>
<dbReference type="PROSITE" id="PS50297">
    <property type="entry name" value="ANK_REP_REGION"/>
    <property type="match status" value="4"/>
</dbReference>
<reference evidence="6 7" key="2">
    <citation type="submission" date="2025-04" db="UniProtKB">
        <authorList>
            <consortium name="RefSeq"/>
        </authorList>
    </citation>
    <scope>IDENTIFICATION</scope>
    <source>
        <tissue evidence="8">Leaf</tissue>
    </source>
</reference>
<keyword evidence="2 3" id="KW-0040">ANK repeat</keyword>
<dbReference type="GeneID" id="110788253"/>
<dbReference type="AlphaFoldDB" id="A0A9R0JW03"/>
<feature type="repeat" description="ANK" evidence="3">
    <location>
        <begin position="193"/>
        <end position="225"/>
    </location>
</feature>